<dbReference type="HOGENOM" id="CLU_2863665_0_0_9"/>
<sequence>MFAEIAEYAMQLGYKPKKSKTAAIHYVFTSSIIRKYLLKFFIQQGKPVLNWSGSILFTQKGNEP</sequence>
<accession>A0A089LV77</accession>
<keyword evidence="2" id="KW-1185">Reference proteome</keyword>
<dbReference type="EMBL" id="CP009286">
    <property type="protein sequence ID" value="AIQ65401.1"/>
    <property type="molecule type" value="Genomic_DNA"/>
</dbReference>
<dbReference type="Proteomes" id="UP000029507">
    <property type="component" value="Chromosome"/>
</dbReference>
<reference evidence="1 2" key="1">
    <citation type="submission" date="2014-08" db="EMBL/GenBank/DDBJ databases">
        <title>Comparative genomics of the Paenibacillus odorifer group.</title>
        <authorList>
            <person name="den Bakker H.C."/>
            <person name="Tsai Y.-C."/>
            <person name="Martin N."/>
            <person name="Korlach J."/>
            <person name="Wiedmann M."/>
        </authorList>
    </citation>
    <scope>NUCLEOTIDE SEQUENCE [LARGE SCALE GENOMIC DNA]</scope>
    <source>
        <strain evidence="1 2">DSM 14472</strain>
    </source>
</reference>
<name>A0A089LV77_9BACL</name>
<dbReference type="AlphaFoldDB" id="A0A089LV77"/>
<organism evidence="1 2">
    <name type="scientific">Paenibacillus stellifer</name>
    <dbReference type="NCBI Taxonomy" id="169760"/>
    <lineage>
        <taxon>Bacteria</taxon>
        <taxon>Bacillati</taxon>
        <taxon>Bacillota</taxon>
        <taxon>Bacilli</taxon>
        <taxon>Bacillales</taxon>
        <taxon>Paenibacillaceae</taxon>
        <taxon>Paenibacillus</taxon>
    </lineage>
</organism>
<gene>
    <name evidence="1" type="ORF">PSTEL_22060</name>
</gene>
<dbReference type="KEGG" id="pste:PSTEL_22060"/>
<dbReference type="STRING" id="169760.PSTEL_22060"/>
<protein>
    <submittedName>
        <fullName evidence="1">Uncharacterized protein</fullName>
    </submittedName>
</protein>
<proteinExistence type="predicted"/>
<evidence type="ECO:0000313" key="1">
    <source>
        <dbReference type="EMBL" id="AIQ65401.1"/>
    </source>
</evidence>
<evidence type="ECO:0000313" key="2">
    <source>
        <dbReference type="Proteomes" id="UP000029507"/>
    </source>
</evidence>